<name>A0A016U7H4_9BILA</name>
<protein>
    <submittedName>
        <fullName evidence="2">Uncharacterized protein</fullName>
    </submittedName>
</protein>
<dbReference type="Proteomes" id="UP000024635">
    <property type="component" value="Unassembled WGS sequence"/>
</dbReference>
<proteinExistence type="predicted"/>
<feature type="compositionally biased region" description="Low complexity" evidence="1">
    <location>
        <begin position="37"/>
        <end position="48"/>
    </location>
</feature>
<comment type="caution">
    <text evidence="2">The sequence shown here is derived from an EMBL/GenBank/DDBJ whole genome shotgun (WGS) entry which is preliminary data.</text>
</comment>
<feature type="region of interest" description="Disordered" evidence="1">
    <location>
        <begin position="37"/>
        <end position="57"/>
    </location>
</feature>
<gene>
    <name evidence="2" type="primary">Acey_s0053.g2304</name>
    <name evidence="2" type="ORF">Y032_0053g2304</name>
</gene>
<reference evidence="3" key="1">
    <citation type="journal article" date="2015" name="Nat. Genet.">
        <title>The genome and transcriptome of the zoonotic hookworm Ancylostoma ceylanicum identify infection-specific gene families.</title>
        <authorList>
            <person name="Schwarz E.M."/>
            <person name="Hu Y."/>
            <person name="Antoshechkin I."/>
            <person name="Miller M.M."/>
            <person name="Sternberg P.W."/>
            <person name="Aroian R.V."/>
        </authorList>
    </citation>
    <scope>NUCLEOTIDE SEQUENCE</scope>
    <source>
        <strain evidence="3">HY135</strain>
    </source>
</reference>
<accession>A0A016U7H4</accession>
<organism evidence="2 3">
    <name type="scientific">Ancylostoma ceylanicum</name>
    <dbReference type="NCBI Taxonomy" id="53326"/>
    <lineage>
        <taxon>Eukaryota</taxon>
        <taxon>Metazoa</taxon>
        <taxon>Ecdysozoa</taxon>
        <taxon>Nematoda</taxon>
        <taxon>Chromadorea</taxon>
        <taxon>Rhabditida</taxon>
        <taxon>Rhabditina</taxon>
        <taxon>Rhabditomorpha</taxon>
        <taxon>Strongyloidea</taxon>
        <taxon>Ancylostomatidae</taxon>
        <taxon>Ancylostomatinae</taxon>
        <taxon>Ancylostoma</taxon>
    </lineage>
</organism>
<evidence type="ECO:0000256" key="1">
    <source>
        <dbReference type="SAM" id="MobiDB-lite"/>
    </source>
</evidence>
<evidence type="ECO:0000313" key="2">
    <source>
        <dbReference type="EMBL" id="EYC10807.1"/>
    </source>
</evidence>
<sequence length="74" mass="8159">MVIVKKFHTDNHCCVCFAMERLRAELLMMSSVEPHDLSLPSESSSSSSTCIPAHAGHSSQTEIKVEVSDVGYNY</sequence>
<keyword evidence="3" id="KW-1185">Reference proteome</keyword>
<dbReference type="EMBL" id="JARK01001389">
    <property type="protein sequence ID" value="EYC10807.1"/>
    <property type="molecule type" value="Genomic_DNA"/>
</dbReference>
<evidence type="ECO:0000313" key="3">
    <source>
        <dbReference type="Proteomes" id="UP000024635"/>
    </source>
</evidence>
<dbReference type="AlphaFoldDB" id="A0A016U7H4"/>
<dbReference type="STRING" id="53326.A0A016U7H4"/>